<feature type="compositionally biased region" description="Basic residues" evidence="1">
    <location>
        <begin position="566"/>
        <end position="577"/>
    </location>
</feature>
<sequence>MAEHPYNCSPCLLGYRSPTEGNTIPHRRVTSALRLTTTSSSSALPLRTPSSAVVAASEVCFNTVKPCKLDARRPASHEYADTAGIPIQLLDPAAILVRSEGFMWLALATISSILCGTRQVETLPKRLLAEPNVRAKVQIMDLELLQDPPAQGSDYGDWEWTGNFVGLSASGISKICEVNGSNIQLLNPAVLPSRISAKNGTTTYHFKSVELVPIAASMELSVGRSDKLPEVAFTSSFPYRTRGGYASFVCNRDGASLRQEEGLCSLCPTAVLTVAAPAKVVEHMAIHQLFDKNPAIDRDSSPCGFCLSTDSFCTIVLKRSKGAEGARRIDMDRSRCPNLGNLGLAAAQSSTKNPCTNRPLLCPISPCPDVVWKYNLQTHIQTVHPSANISNYRSYYQLAEGEEVELKRISTTKRRKSSKKKINFRISPQHSTQAALGEFSRPSRSSDETSDNESEINDDEETHESSRSSSPEPMDDTTTPDLRALTPDDDEMLPSNQLLGSTAGQSRTSDSQTEVQPLSVPRSLESEDRGPLPDRVSEVPSTESVAGGVDFDSGAQATNDDVLSTRRPRRTVLKRRKPVDSDDEAAPEEGCFVADCDINGNEPMVECIGPACKNKIYLGSATVSKMEDPGNLSQYYVPEFATMAFAMAERFISRFGFEGDEDTAFRHDLFEALDLLHCSMIAAPGYGSSPYDAPEFLGGDPSEYGIGTRTKHIQVLELNSECRHAFGCNLKRYQDDQAGYYYEFPTIADEDRFVPTRSNTPDPENTELAL</sequence>
<name>A0AAV9ZGG0_9AGAR</name>
<evidence type="ECO:0000256" key="1">
    <source>
        <dbReference type="SAM" id="MobiDB-lite"/>
    </source>
</evidence>
<gene>
    <name evidence="2" type="ORF">R3P38DRAFT_3293765</name>
</gene>
<feature type="compositionally biased region" description="Polar residues" evidence="1">
    <location>
        <begin position="467"/>
        <end position="480"/>
    </location>
</feature>
<feature type="compositionally biased region" description="Polar residues" evidence="1">
    <location>
        <begin position="494"/>
        <end position="516"/>
    </location>
</feature>
<evidence type="ECO:0000313" key="3">
    <source>
        <dbReference type="Proteomes" id="UP001362999"/>
    </source>
</evidence>
<dbReference type="EMBL" id="JAWWNJ010000150">
    <property type="protein sequence ID" value="KAK6981423.1"/>
    <property type="molecule type" value="Genomic_DNA"/>
</dbReference>
<dbReference type="Proteomes" id="UP001362999">
    <property type="component" value="Unassembled WGS sequence"/>
</dbReference>
<feature type="region of interest" description="Disordered" evidence="1">
    <location>
        <begin position="410"/>
        <end position="585"/>
    </location>
</feature>
<feature type="compositionally biased region" description="Basic residues" evidence="1">
    <location>
        <begin position="410"/>
        <end position="423"/>
    </location>
</feature>
<keyword evidence="3" id="KW-1185">Reference proteome</keyword>
<proteinExistence type="predicted"/>
<dbReference type="AlphaFoldDB" id="A0AAV9ZGG0"/>
<comment type="caution">
    <text evidence="2">The sequence shown here is derived from an EMBL/GenBank/DDBJ whole genome shotgun (WGS) entry which is preliminary data.</text>
</comment>
<reference evidence="2 3" key="1">
    <citation type="journal article" date="2024" name="J Genomics">
        <title>Draft genome sequencing and assembly of Favolaschia claudopus CIRM-BRFM 2984 isolated from oak limbs.</title>
        <authorList>
            <person name="Navarro D."/>
            <person name="Drula E."/>
            <person name="Chaduli D."/>
            <person name="Cazenave R."/>
            <person name="Ahrendt S."/>
            <person name="Wang J."/>
            <person name="Lipzen A."/>
            <person name="Daum C."/>
            <person name="Barry K."/>
            <person name="Grigoriev I.V."/>
            <person name="Favel A."/>
            <person name="Rosso M.N."/>
            <person name="Martin F."/>
        </authorList>
    </citation>
    <scope>NUCLEOTIDE SEQUENCE [LARGE SCALE GENOMIC DNA]</scope>
    <source>
        <strain evidence="2 3">CIRM-BRFM 2984</strain>
    </source>
</reference>
<evidence type="ECO:0008006" key="4">
    <source>
        <dbReference type="Google" id="ProtNLM"/>
    </source>
</evidence>
<feature type="compositionally biased region" description="Basic and acidic residues" evidence="1">
    <location>
        <begin position="524"/>
        <end position="537"/>
    </location>
</feature>
<evidence type="ECO:0000313" key="2">
    <source>
        <dbReference type="EMBL" id="KAK6981423.1"/>
    </source>
</evidence>
<organism evidence="2 3">
    <name type="scientific">Favolaschia claudopus</name>
    <dbReference type="NCBI Taxonomy" id="2862362"/>
    <lineage>
        <taxon>Eukaryota</taxon>
        <taxon>Fungi</taxon>
        <taxon>Dikarya</taxon>
        <taxon>Basidiomycota</taxon>
        <taxon>Agaricomycotina</taxon>
        <taxon>Agaricomycetes</taxon>
        <taxon>Agaricomycetidae</taxon>
        <taxon>Agaricales</taxon>
        <taxon>Marasmiineae</taxon>
        <taxon>Mycenaceae</taxon>
        <taxon>Favolaschia</taxon>
    </lineage>
</organism>
<protein>
    <recommendedName>
        <fullName evidence="4">C2H2-type domain-containing protein</fullName>
    </recommendedName>
</protein>
<feature type="compositionally biased region" description="Acidic residues" evidence="1">
    <location>
        <begin position="448"/>
        <end position="462"/>
    </location>
</feature>
<accession>A0AAV9ZGG0</accession>